<dbReference type="InterPro" id="IPR035919">
    <property type="entry name" value="EAL_sf"/>
</dbReference>
<keyword evidence="6" id="KW-1185">Reference proteome</keyword>
<keyword evidence="1" id="KW-1133">Transmembrane helix</keyword>
<dbReference type="CDD" id="cd18773">
    <property type="entry name" value="PDC1_HK_sensor"/>
    <property type="match status" value="1"/>
</dbReference>
<dbReference type="Proteomes" id="UP001179361">
    <property type="component" value="Unassembled WGS sequence"/>
</dbReference>
<keyword evidence="1" id="KW-0812">Transmembrane</keyword>
<reference evidence="5" key="1">
    <citation type="submission" date="2021-11" db="EMBL/GenBank/DDBJ databases">
        <title>The complete genome of Massilia sp sp. G4R7.</title>
        <authorList>
            <person name="Liu L."/>
            <person name="Yue J."/>
            <person name="Yuan J."/>
            <person name="Yang F."/>
            <person name="Li L."/>
        </authorList>
    </citation>
    <scope>NUCLEOTIDE SEQUENCE</scope>
    <source>
        <strain evidence="5">G4R7</strain>
    </source>
</reference>
<dbReference type="Gene3D" id="3.20.20.450">
    <property type="entry name" value="EAL domain"/>
    <property type="match status" value="1"/>
</dbReference>
<dbReference type="InterPro" id="IPR001633">
    <property type="entry name" value="EAL_dom"/>
</dbReference>
<dbReference type="SMART" id="SM00052">
    <property type="entry name" value="EAL"/>
    <property type="match status" value="1"/>
</dbReference>
<dbReference type="SMART" id="SM00267">
    <property type="entry name" value="GGDEF"/>
    <property type="match status" value="1"/>
</dbReference>
<dbReference type="Gene3D" id="3.30.450.20">
    <property type="entry name" value="PAS domain"/>
    <property type="match status" value="3"/>
</dbReference>
<dbReference type="InterPro" id="IPR029787">
    <property type="entry name" value="Nucleotide_cyclase"/>
</dbReference>
<dbReference type="Pfam" id="PF00563">
    <property type="entry name" value="EAL"/>
    <property type="match status" value="1"/>
</dbReference>
<dbReference type="SUPFAM" id="SSF55785">
    <property type="entry name" value="PYP-like sensor domain (PAS domain)"/>
    <property type="match status" value="1"/>
</dbReference>
<evidence type="ECO:0000313" key="6">
    <source>
        <dbReference type="Proteomes" id="UP001179361"/>
    </source>
</evidence>
<dbReference type="CDD" id="cd01949">
    <property type="entry name" value="GGDEF"/>
    <property type="match status" value="1"/>
</dbReference>
<dbReference type="InterPro" id="IPR043128">
    <property type="entry name" value="Rev_trsase/Diguanyl_cyclase"/>
</dbReference>
<accession>A0ABS8Q803</accession>
<evidence type="ECO:0000259" key="4">
    <source>
        <dbReference type="PROSITE" id="PS50887"/>
    </source>
</evidence>
<dbReference type="SMART" id="SM00091">
    <property type="entry name" value="PAS"/>
    <property type="match status" value="1"/>
</dbReference>
<dbReference type="PROSITE" id="PS50112">
    <property type="entry name" value="PAS"/>
    <property type="match status" value="1"/>
</dbReference>
<dbReference type="EMBL" id="JAJNOC010000003">
    <property type="protein sequence ID" value="MCD2517177.1"/>
    <property type="molecule type" value="Genomic_DNA"/>
</dbReference>
<dbReference type="InterPro" id="IPR000014">
    <property type="entry name" value="PAS"/>
</dbReference>
<dbReference type="CDD" id="cd12915">
    <property type="entry name" value="PDC2_DGC_like"/>
    <property type="match status" value="1"/>
</dbReference>
<dbReference type="NCBIfam" id="TIGR00229">
    <property type="entry name" value="sensory_box"/>
    <property type="match status" value="1"/>
</dbReference>
<dbReference type="PANTHER" id="PTHR44757:SF2">
    <property type="entry name" value="BIOFILM ARCHITECTURE MAINTENANCE PROTEIN MBAA"/>
    <property type="match status" value="1"/>
</dbReference>
<dbReference type="Pfam" id="PF22588">
    <property type="entry name" value="dCache_1_like"/>
    <property type="match status" value="1"/>
</dbReference>
<keyword evidence="1" id="KW-0472">Membrane</keyword>
<dbReference type="InterPro" id="IPR013656">
    <property type="entry name" value="PAS_4"/>
</dbReference>
<evidence type="ECO:0000256" key="1">
    <source>
        <dbReference type="SAM" id="Phobius"/>
    </source>
</evidence>
<dbReference type="InterPro" id="IPR052155">
    <property type="entry name" value="Biofilm_reg_signaling"/>
</dbReference>
<sequence length="881" mass="95196">MQALPPPRLKPVRPYPLARLVVVTAGLIAALGFVTAAMLYASYQDALREQQVTLRNVAVAFAAQTAGVAQGIEGAAQAAARMLLARPTGTQAATLEDAQAQAAHPYLLRLVLFDAAGHLAGSVTPGAGSIDMPGFPAPPSGDPARRITVSDIDRVTGRAVLNCTHPVRDRAGRLAGTVVAQVDSRRFERLYNLVELGPGGSVTLLHRDGTMLVRGPAYPAGVGRSFTQTLLFREQLPRASRGAFQAASPIDGAPGLYGYDVVEGADLVIITGMARDIALDGWYGRLWTALGFYLLLSAVLALLAWRVARDARRQSRLLDMVSASEARLAKRFDYLSALVNAIGAPVWVLDGARRIVLANEAFARLVGRPRDTLQGMEEHAVFEGGDGERERRYAQVLASGSSQDAAGSVRDGSGETRTVIQLTSRLAGEDGAAHLVNVLTDITERERAEARLAWLAEFDPVTGLPNQTQFWRLLQARIAAAAGRELAVATLVLDRLHEIVDLLGHEAGNRALRQVAELLRASCGDAVVPAHVRGAEFAFVLDAAGGRAAVERFATELHALLSGPLRLDGRDFYLGPRLGLALFPQDGACADELHRNAQGAASGAGIELEQAVRFFSTDAHTELGRRLTIEAHLRRALELGELRLVYQPKVTVSEQRVVGFEALLRWTSPELGGVSPAEFIPIAERTGLIVAIGAWALEEACRQMAEWNARLGRQVRVAVNLAPRQLYQKSLLDTVRRCLARYGIERGCLELEITESALMSREEEVDVLMHDIRALGVDLAIDDFGTGYSSLAYLKRFPVSRLKVDRAFVRDLGRDEDSAAIALSIVNLARGLKLKVVAEGVETETQLAVLRGMGCDEYQGFLFSKPLEREAVPALFDGMRS</sequence>
<dbReference type="Pfam" id="PF00990">
    <property type="entry name" value="GGDEF"/>
    <property type="match status" value="1"/>
</dbReference>
<comment type="caution">
    <text evidence="5">The sequence shown here is derived from an EMBL/GenBank/DDBJ whole genome shotgun (WGS) entry which is preliminary data.</text>
</comment>
<dbReference type="Gene3D" id="3.30.70.270">
    <property type="match status" value="1"/>
</dbReference>
<dbReference type="SUPFAM" id="SSF55073">
    <property type="entry name" value="Nucleotide cyclase"/>
    <property type="match status" value="1"/>
</dbReference>
<dbReference type="RefSeq" id="WP_231058468.1">
    <property type="nucleotide sequence ID" value="NZ_JAJNOC010000003.1"/>
</dbReference>
<protein>
    <submittedName>
        <fullName evidence="5">EAL domain-containing protein</fullName>
    </submittedName>
</protein>
<feature type="domain" description="GGDEF" evidence="4">
    <location>
        <begin position="484"/>
        <end position="617"/>
    </location>
</feature>
<dbReference type="InterPro" id="IPR035965">
    <property type="entry name" value="PAS-like_dom_sf"/>
</dbReference>
<feature type="transmembrane region" description="Helical" evidence="1">
    <location>
        <begin position="282"/>
        <end position="305"/>
    </location>
</feature>
<dbReference type="SUPFAM" id="SSF141868">
    <property type="entry name" value="EAL domain-like"/>
    <property type="match status" value="1"/>
</dbReference>
<evidence type="ECO:0000313" key="5">
    <source>
        <dbReference type="EMBL" id="MCD2517177.1"/>
    </source>
</evidence>
<name>A0ABS8Q803_9BURK</name>
<dbReference type="PANTHER" id="PTHR44757">
    <property type="entry name" value="DIGUANYLATE CYCLASE DGCP"/>
    <property type="match status" value="1"/>
</dbReference>
<dbReference type="PROSITE" id="PS50883">
    <property type="entry name" value="EAL"/>
    <property type="match status" value="1"/>
</dbReference>
<organism evidence="5 6">
    <name type="scientific">Massilia phyllostachyos</name>
    <dbReference type="NCBI Taxonomy" id="2898585"/>
    <lineage>
        <taxon>Bacteria</taxon>
        <taxon>Pseudomonadati</taxon>
        <taxon>Pseudomonadota</taxon>
        <taxon>Betaproteobacteria</taxon>
        <taxon>Burkholderiales</taxon>
        <taxon>Oxalobacteraceae</taxon>
        <taxon>Telluria group</taxon>
        <taxon>Massilia</taxon>
    </lineage>
</organism>
<gene>
    <name evidence="5" type="ORF">LQ564_12755</name>
</gene>
<dbReference type="CDD" id="cd01948">
    <property type="entry name" value="EAL"/>
    <property type="match status" value="1"/>
</dbReference>
<dbReference type="InterPro" id="IPR054327">
    <property type="entry name" value="His-kinase-like_sensor"/>
</dbReference>
<feature type="domain" description="EAL" evidence="3">
    <location>
        <begin position="626"/>
        <end position="880"/>
    </location>
</feature>
<evidence type="ECO:0000259" key="3">
    <source>
        <dbReference type="PROSITE" id="PS50883"/>
    </source>
</evidence>
<dbReference type="NCBIfam" id="TIGR00254">
    <property type="entry name" value="GGDEF"/>
    <property type="match status" value="1"/>
</dbReference>
<dbReference type="CDD" id="cd00130">
    <property type="entry name" value="PAS"/>
    <property type="match status" value="1"/>
</dbReference>
<feature type="domain" description="PAS" evidence="2">
    <location>
        <begin position="331"/>
        <end position="375"/>
    </location>
</feature>
<dbReference type="Pfam" id="PF08448">
    <property type="entry name" value="PAS_4"/>
    <property type="match status" value="1"/>
</dbReference>
<evidence type="ECO:0000259" key="2">
    <source>
        <dbReference type="PROSITE" id="PS50112"/>
    </source>
</evidence>
<proteinExistence type="predicted"/>
<dbReference type="PROSITE" id="PS50887">
    <property type="entry name" value="GGDEF"/>
    <property type="match status" value="1"/>
</dbReference>
<dbReference type="InterPro" id="IPR000160">
    <property type="entry name" value="GGDEF_dom"/>
</dbReference>
<feature type="transmembrane region" description="Helical" evidence="1">
    <location>
        <begin position="20"/>
        <end position="41"/>
    </location>
</feature>